<keyword evidence="2" id="KW-0808">Transferase</keyword>
<dbReference type="AlphaFoldDB" id="F2ICJ5"/>
<keyword evidence="3" id="KW-1185">Reference proteome</keyword>
<dbReference type="eggNOG" id="COG1670">
    <property type="taxonomic scope" value="Bacteria"/>
</dbReference>
<gene>
    <name evidence="2" type="ordered locus">Fluta_3494</name>
</gene>
<protein>
    <submittedName>
        <fullName evidence="2">GCN5-related N-acetyltransferase</fullName>
    </submittedName>
</protein>
<evidence type="ECO:0000313" key="2">
    <source>
        <dbReference type="EMBL" id="AEA45465.1"/>
    </source>
</evidence>
<dbReference type="STRING" id="755732.Fluta_3494"/>
<dbReference type="InterPro" id="IPR016181">
    <property type="entry name" value="Acyl_CoA_acyltransferase"/>
</dbReference>
<reference evidence="2 3" key="1">
    <citation type="journal article" date="2011" name="Stand. Genomic Sci.">
        <title>Complete genome sequence of the gliding freshwater bacterium Fluviicola taffensis type strain (RW262).</title>
        <authorList>
            <person name="Woyke T."/>
            <person name="Chertkov O."/>
            <person name="Lapidus A."/>
            <person name="Nolan M."/>
            <person name="Lucas S."/>
            <person name="Del Rio T.G."/>
            <person name="Tice H."/>
            <person name="Cheng J.F."/>
            <person name="Tapia R."/>
            <person name="Han C."/>
            <person name="Goodwin L."/>
            <person name="Pitluck S."/>
            <person name="Liolios K."/>
            <person name="Pagani I."/>
            <person name="Ivanova N."/>
            <person name="Huntemann M."/>
            <person name="Mavromatis K."/>
            <person name="Mikhailova N."/>
            <person name="Pati A."/>
            <person name="Chen A."/>
            <person name="Palaniappan K."/>
            <person name="Land M."/>
            <person name="Hauser L."/>
            <person name="Brambilla E.M."/>
            <person name="Rohde M."/>
            <person name="Mwirichia R."/>
            <person name="Sikorski J."/>
            <person name="Tindall B.J."/>
            <person name="Goker M."/>
            <person name="Bristow J."/>
            <person name="Eisen J.A."/>
            <person name="Markowitz V."/>
            <person name="Hugenholtz P."/>
            <person name="Klenk H.P."/>
            <person name="Kyrpides N.C."/>
        </authorList>
    </citation>
    <scope>NUCLEOTIDE SEQUENCE [LARGE SCALE GENOMIC DNA]</scope>
    <source>
        <strain evidence="3">DSM 16823 / RW262 / RW262</strain>
    </source>
</reference>
<dbReference type="SUPFAM" id="SSF55729">
    <property type="entry name" value="Acyl-CoA N-acyltransferases (Nat)"/>
    <property type="match status" value="1"/>
</dbReference>
<dbReference type="RefSeq" id="WP_013688232.1">
    <property type="nucleotide sequence ID" value="NC_015321.1"/>
</dbReference>
<reference evidence="3" key="2">
    <citation type="submission" date="2011-02" db="EMBL/GenBank/DDBJ databases">
        <title>The complete genome of Fluviicola taffensis DSM 16823.</title>
        <authorList>
            <consortium name="US DOE Joint Genome Institute (JGI-PGF)"/>
            <person name="Lucas S."/>
            <person name="Copeland A."/>
            <person name="Lapidus A."/>
            <person name="Bruce D."/>
            <person name="Goodwin L."/>
            <person name="Pitluck S."/>
            <person name="Kyrpides N."/>
            <person name="Mavromatis K."/>
            <person name="Ivanova N."/>
            <person name="Mikhailova N."/>
            <person name="Pagani I."/>
            <person name="Chertkov O."/>
            <person name="Detter J.C."/>
            <person name="Han C."/>
            <person name="Tapia R."/>
            <person name="Land M."/>
            <person name="Hauser L."/>
            <person name="Markowitz V."/>
            <person name="Cheng J.-F."/>
            <person name="Hugenholtz P."/>
            <person name="Woyke T."/>
            <person name="Wu D."/>
            <person name="Tindall B."/>
            <person name="Pomrenke H.G."/>
            <person name="Brambilla E."/>
            <person name="Klenk H.-P."/>
            <person name="Eisen J.A."/>
        </authorList>
    </citation>
    <scope>NUCLEOTIDE SEQUENCE [LARGE SCALE GENOMIC DNA]</scope>
    <source>
        <strain evidence="3">DSM 16823 / RW262 / RW262</strain>
    </source>
</reference>
<dbReference type="GO" id="GO:0016747">
    <property type="term" value="F:acyltransferase activity, transferring groups other than amino-acyl groups"/>
    <property type="evidence" value="ECO:0007669"/>
    <property type="project" value="InterPro"/>
</dbReference>
<dbReference type="OrthoDB" id="9811523at2"/>
<proteinExistence type="predicted"/>
<dbReference type="Proteomes" id="UP000007463">
    <property type="component" value="Chromosome"/>
</dbReference>
<dbReference type="HOGENOM" id="CLU_013985_3_6_10"/>
<dbReference type="EMBL" id="CP002542">
    <property type="protein sequence ID" value="AEA45465.1"/>
    <property type="molecule type" value="Genomic_DNA"/>
</dbReference>
<evidence type="ECO:0000259" key="1">
    <source>
        <dbReference type="Pfam" id="PF13302"/>
    </source>
</evidence>
<dbReference type="InterPro" id="IPR051531">
    <property type="entry name" value="N-acetyltransferase"/>
</dbReference>
<feature type="domain" description="N-acetyltransferase" evidence="1">
    <location>
        <begin position="17"/>
        <end position="147"/>
    </location>
</feature>
<name>F2ICJ5_FLUTR</name>
<dbReference type="Pfam" id="PF13302">
    <property type="entry name" value="Acetyltransf_3"/>
    <property type="match status" value="1"/>
</dbReference>
<dbReference type="PANTHER" id="PTHR43792">
    <property type="entry name" value="GNAT FAMILY, PUTATIVE (AFU_ORTHOLOGUE AFUA_3G00765)-RELATED-RELATED"/>
    <property type="match status" value="1"/>
</dbReference>
<dbReference type="KEGG" id="fte:Fluta_3494"/>
<dbReference type="InterPro" id="IPR000182">
    <property type="entry name" value="GNAT_dom"/>
</dbReference>
<evidence type="ECO:0000313" key="3">
    <source>
        <dbReference type="Proteomes" id="UP000007463"/>
    </source>
</evidence>
<accession>F2ICJ5</accession>
<sequence>MNLPPFSVFPELQSEQVFLRETKQADVPNLLEILTYDGKVAESLKEGIRIMERIHQNYLDRDTVNWVIEDRVTHQPVGFVGYYRGFKDGIGELGCILKEEFRGKGFMFPSLLLAAEFGINYMKLNQVIAITSSENEKAIALLNRNSFVLTEKHADGILTFNYKN</sequence>
<dbReference type="Gene3D" id="3.40.630.30">
    <property type="match status" value="1"/>
</dbReference>
<organism evidence="2 3">
    <name type="scientific">Fluviicola taffensis (strain DSM 16823 / NCIMB 13979 / RW262)</name>
    <dbReference type="NCBI Taxonomy" id="755732"/>
    <lineage>
        <taxon>Bacteria</taxon>
        <taxon>Pseudomonadati</taxon>
        <taxon>Bacteroidota</taxon>
        <taxon>Flavobacteriia</taxon>
        <taxon>Flavobacteriales</taxon>
        <taxon>Crocinitomicaceae</taxon>
        <taxon>Fluviicola</taxon>
    </lineage>
</organism>